<dbReference type="InterPro" id="IPR009057">
    <property type="entry name" value="Homeodomain-like_sf"/>
</dbReference>
<dbReference type="EMBL" id="BK015489">
    <property type="protein sequence ID" value="DAE09600.1"/>
    <property type="molecule type" value="Genomic_DNA"/>
</dbReference>
<dbReference type="InterPro" id="IPR024978">
    <property type="entry name" value="Homeodomain_phBC6A51-type"/>
</dbReference>
<proteinExistence type="predicted"/>
<protein>
    <submittedName>
        <fullName evidence="2">Helix-turn-helix domain protein</fullName>
    </submittedName>
</protein>
<dbReference type="SUPFAM" id="SSF46689">
    <property type="entry name" value="Homeodomain-like"/>
    <property type="match status" value="1"/>
</dbReference>
<reference evidence="2" key="1">
    <citation type="journal article" date="2021" name="Proc. Natl. Acad. Sci. U.S.A.">
        <title>A Catalog of Tens of Thousands of Viruses from Human Metagenomes Reveals Hidden Associations with Chronic Diseases.</title>
        <authorList>
            <person name="Tisza M.J."/>
            <person name="Buck C.B."/>
        </authorList>
    </citation>
    <scope>NUCLEOTIDE SEQUENCE</scope>
    <source>
        <strain evidence="2">CtDtx1</strain>
    </source>
</reference>
<evidence type="ECO:0000259" key="1">
    <source>
        <dbReference type="Pfam" id="PF13022"/>
    </source>
</evidence>
<organism evidence="2">
    <name type="scientific">Siphoviridae sp. ctDtx1</name>
    <dbReference type="NCBI Taxonomy" id="2825391"/>
    <lineage>
        <taxon>Viruses</taxon>
        <taxon>Duplodnaviria</taxon>
        <taxon>Heunggongvirae</taxon>
        <taxon>Uroviricota</taxon>
        <taxon>Caudoviricetes</taxon>
    </lineage>
</organism>
<evidence type="ECO:0000313" key="2">
    <source>
        <dbReference type="EMBL" id="DAE09600.1"/>
    </source>
</evidence>
<name>A0A8S5PS27_9CAUD</name>
<dbReference type="Pfam" id="PF13022">
    <property type="entry name" value="HTH_Tnp_1_2"/>
    <property type="match status" value="1"/>
</dbReference>
<feature type="domain" description="Homeodomain phBC6A51-type" evidence="1">
    <location>
        <begin position="1"/>
        <end position="86"/>
    </location>
</feature>
<dbReference type="Gene3D" id="1.10.10.60">
    <property type="entry name" value="Homeodomain-like"/>
    <property type="match status" value="1"/>
</dbReference>
<accession>A0A8S5PS27</accession>
<sequence>MANKTLNDKQIKAIELLVQGESISDVAKIIGASRTTVSTWKNKDELFKAELDKSLQALKSDVETQIMNNINPLTAKLIKIALKSNSDKTSLDAVIYTLNRVLGTPTNKIQDINNDNSKNEIVDIDDMLNDISDNKVIELPKVK</sequence>